<name>A0A5M3WGS4_9ACTN</name>
<reference evidence="1 2" key="1">
    <citation type="submission" date="2019-10" db="EMBL/GenBank/DDBJ databases">
        <title>Whole genome shotgun sequence of Acrocarpospora macrocephala NBRC 16266.</title>
        <authorList>
            <person name="Ichikawa N."/>
            <person name="Kimura A."/>
            <person name="Kitahashi Y."/>
            <person name="Komaki H."/>
            <person name="Oguchi A."/>
        </authorList>
    </citation>
    <scope>NUCLEOTIDE SEQUENCE [LARGE SCALE GENOMIC DNA]</scope>
    <source>
        <strain evidence="1 2">NBRC 16266</strain>
    </source>
</reference>
<organism evidence="1 2">
    <name type="scientific">Acrocarpospora macrocephala</name>
    <dbReference type="NCBI Taxonomy" id="150177"/>
    <lineage>
        <taxon>Bacteria</taxon>
        <taxon>Bacillati</taxon>
        <taxon>Actinomycetota</taxon>
        <taxon>Actinomycetes</taxon>
        <taxon>Streptosporangiales</taxon>
        <taxon>Streptosporangiaceae</taxon>
        <taxon>Acrocarpospora</taxon>
    </lineage>
</organism>
<comment type="caution">
    <text evidence="1">The sequence shown here is derived from an EMBL/GenBank/DDBJ whole genome shotgun (WGS) entry which is preliminary data.</text>
</comment>
<keyword evidence="2" id="KW-1185">Reference proteome</keyword>
<accession>A0A5M3WGS4</accession>
<evidence type="ECO:0000313" key="2">
    <source>
        <dbReference type="Proteomes" id="UP000331127"/>
    </source>
</evidence>
<gene>
    <name evidence="1" type="ORF">Amac_010340</name>
</gene>
<dbReference type="Proteomes" id="UP000331127">
    <property type="component" value="Unassembled WGS sequence"/>
</dbReference>
<dbReference type="AlphaFoldDB" id="A0A5M3WGS4"/>
<evidence type="ECO:0000313" key="1">
    <source>
        <dbReference type="EMBL" id="GES07439.1"/>
    </source>
</evidence>
<dbReference type="EMBL" id="BLAE01000006">
    <property type="protein sequence ID" value="GES07439.1"/>
    <property type="molecule type" value="Genomic_DNA"/>
</dbReference>
<proteinExistence type="predicted"/>
<sequence length="92" mass="10105">MSILTSQARLALAVQLDDAEHLGIPKAHQMVQEVCAYGPASTHFGTVLPYVVAWVNGMLAALRPLWEAIDESITEEAQDGIADIERHLKRQP</sequence>
<dbReference type="RefSeq" id="WP_155353146.1">
    <property type="nucleotide sequence ID" value="NZ_BAAAHL010000012.1"/>
</dbReference>
<protein>
    <submittedName>
        <fullName evidence="1">Uncharacterized protein</fullName>
    </submittedName>
</protein>